<keyword evidence="2" id="KW-0812">Transmembrane</keyword>
<keyword evidence="4" id="KW-1185">Reference proteome</keyword>
<gene>
    <name evidence="3" type="ORF">LSCM1_07602</name>
</gene>
<dbReference type="Proteomes" id="UP000673552">
    <property type="component" value="Unassembled WGS sequence"/>
</dbReference>
<dbReference type="EMBL" id="JAFEUZ010000009">
    <property type="protein sequence ID" value="KAG5485516.1"/>
    <property type="molecule type" value="Genomic_DNA"/>
</dbReference>
<evidence type="ECO:0000256" key="1">
    <source>
        <dbReference type="SAM" id="MobiDB-lite"/>
    </source>
</evidence>
<name>A0A836HWF4_9TRYP</name>
<evidence type="ECO:0000313" key="3">
    <source>
        <dbReference type="EMBL" id="KAG5485516.1"/>
    </source>
</evidence>
<protein>
    <recommendedName>
        <fullName evidence="5">Kinetoplast-associated protein-like protein</fullName>
    </recommendedName>
</protein>
<dbReference type="KEGG" id="lmat:92517479"/>
<accession>A0A836HWF4</accession>
<evidence type="ECO:0000256" key="2">
    <source>
        <dbReference type="SAM" id="Phobius"/>
    </source>
</evidence>
<reference evidence="4" key="2">
    <citation type="journal article" date="2021" name="Sci. Data">
        <title>Chromosome-scale genome sequencing, assembly and annotation of six genomes from subfamily Leishmaniinae.</title>
        <authorList>
            <person name="Almutairi H."/>
            <person name="Urbaniak M.D."/>
            <person name="Bates M.D."/>
            <person name="Jariyapan N."/>
            <person name="Kwakye-Nuako G."/>
            <person name="Thomaz Soccol V."/>
            <person name="Al-Salem W.S."/>
            <person name="Dillon R.J."/>
            <person name="Bates P.A."/>
            <person name="Gatherer D."/>
        </authorList>
    </citation>
    <scope>NUCLEOTIDE SEQUENCE [LARGE SCALE GENOMIC DNA]</scope>
</reference>
<evidence type="ECO:0008006" key="5">
    <source>
        <dbReference type="Google" id="ProtNLM"/>
    </source>
</evidence>
<organism evidence="3 4">
    <name type="scientific">Leishmania martiniquensis</name>
    <dbReference type="NCBI Taxonomy" id="1580590"/>
    <lineage>
        <taxon>Eukaryota</taxon>
        <taxon>Discoba</taxon>
        <taxon>Euglenozoa</taxon>
        <taxon>Kinetoplastea</taxon>
        <taxon>Metakinetoplastina</taxon>
        <taxon>Trypanosomatida</taxon>
        <taxon>Trypanosomatidae</taxon>
        <taxon>Leishmaniinae</taxon>
        <taxon>Leishmania</taxon>
    </lineage>
</organism>
<keyword evidence="2" id="KW-1133">Transmembrane helix</keyword>
<dbReference type="AlphaFoldDB" id="A0A836HWF4"/>
<keyword evidence="2" id="KW-0472">Membrane</keyword>
<feature type="region of interest" description="Disordered" evidence="1">
    <location>
        <begin position="1"/>
        <end position="49"/>
    </location>
</feature>
<evidence type="ECO:0000313" key="4">
    <source>
        <dbReference type="Proteomes" id="UP000673552"/>
    </source>
</evidence>
<feature type="transmembrane region" description="Helical" evidence="2">
    <location>
        <begin position="437"/>
        <end position="456"/>
    </location>
</feature>
<dbReference type="RefSeq" id="XP_067180812.1">
    <property type="nucleotide sequence ID" value="XM_067324967.1"/>
</dbReference>
<sequence>MKQQLAVKALYGPVRALPPPPPATAGAERAPHHTETSTEKKEETVAKGSPDELRRIIVEDVAMVCQVPNHAMTRDVVQSAIEAGALPTVMSSCEQSKRARDSLDAELTCQPQQAEADVEKALDDRESQLRAAQDALKDERVSYWRELREAQPSAAVRDKNQQHERVMAAEKACQHALAIAEARAWKADAALVEALSAQLGATEAATNFCKAALESQRAEAAVAGERRAARLAAVVAIRTRIEDFCESCIAADAEDRCQLSRPSAAEKEALTRDLITQLEGVKREQAAIKDAAARAQCLPATVQQHVVDAEERAAQQERARRAAHEKLHAVVKMMVYDASGSATEAELVNRINVQHQEALVGISELVFAASAALESASEALATHHQQRAAEPRQEEALIAKMFCEGDGRLRHGKGSDLAAQVMRDVYEAATGGFLHGWHQWAWVNLCLGALLLLSLATPQCKKYRVR</sequence>
<reference evidence="4" key="1">
    <citation type="journal article" date="2021" name="Microbiol. Resour. Announc.">
        <title>LGAAP: Leishmaniinae Genome Assembly and Annotation Pipeline.</title>
        <authorList>
            <person name="Almutairi H."/>
            <person name="Urbaniak M.D."/>
            <person name="Bates M.D."/>
            <person name="Jariyapan N."/>
            <person name="Kwakye-Nuako G."/>
            <person name="Thomaz-Soccol V."/>
            <person name="Al-Salem W.S."/>
            <person name="Dillon R.J."/>
            <person name="Bates P.A."/>
            <person name="Gatherer D."/>
        </authorList>
    </citation>
    <scope>NUCLEOTIDE SEQUENCE [LARGE SCALE GENOMIC DNA]</scope>
</reference>
<proteinExistence type="predicted"/>
<feature type="compositionally biased region" description="Basic and acidic residues" evidence="1">
    <location>
        <begin position="29"/>
        <end position="49"/>
    </location>
</feature>
<dbReference type="GeneID" id="92517479"/>
<comment type="caution">
    <text evidence="3">The sequence shown here is derived from an EMBL/GenBank/DDBJ whole genome shotgun (WGS) entry which is preliminary data.</text>
</comment>